<name>A0A919JTT7_9ACTN</name>
<comment type="caution">
    <text evidence="2">The sequence shown here is derived from an EMBL/GenBank/DDBJ whole genome shotgun (WGS) entry which is preliminary data.</text>
</comment>
<dbReference type="Pfam" id="PF12079">
    <property type="entry name" value="DUF3558"/>
    <property type="match status" value="1"/>
</dbReference>
<dbReference type="EMBL" id="BOMV01000006">
    <property type="protein sequence ID" value="GIE93184.1"/>
    <property type="molecule type" value="Genomic_DNA"/>
</dbReference>
<proteinExistence type="predicted"/>
<evidence type="ECO:0000313" key="3">
    <source>
        <dbReference type="Proteomes" id="UP000636960"/>
    </source>
</evidence>
<evidence type="ECO:0000313" key="2">
    <source>
        <dbReference type="EMBL" id="GIE93184.1"/>
    </source>
</evidence>
<dbReference type="Proteomes" id="UP000636960">
    <property type="component" value="Unassembled WGS sequence"/>
</dbReference>
<feature type="compositionally biased region" description="Low complexity" evidence="1">
    <location>
        <begin position="1"/>
        <end position="14"/>
    </location>
</feature>
<organism evidence="2 3">
    <name type="scientific">Paractinoplanes rishiriensis</name>
    <dbReference type="NCBI Taxonomy" id="1050105"/>
    <lineage>
        <taxon>Bacteria</taxon>
        <taxon>Bacillati</taxon>
        <taxon>Actinomycetota</taxon>
        <taxon>Actinomycetes</taxon>
        <taxon>Micromonosporales</taxon>
        <taxon>Micromonosporaceae</taxon>
        <taxon>Paractinoplanes</taxon>
    </lineage>
</organism>
<dbReference type="InterPro" id="IPR024520">
    <property type="entry name" value="DUF3558"/>
</dbReference>
<reference evidence="2" key="1">
    <citation type="submission" date="2021-01" db="EMBL/GenBank/DDBJ databases">
        <title>Whole genome shotgun sequence of Actinoplanes rishiriensis NBRC 108556.</title>
        <authorList>
            <person name="Komaki H."/>
            <person name="Tamura T."/>
        </authorList>
    </citation>
    <scope>NUCLEOTIDE SEQUENCE</scope>
    <source>
        <strain evidence="2">NBRC 108556</strain>
    </source>
</reference>
<sequence>MKRHPSVPSTTHPTPHTHPRDPHATPPRDHAVAALLPPPVSARHALLPPPVSAQRAPLAARVGVHIAPLPARVGVHIAPLAAGDGVHIAPLPARDRILAAPLRACDRPAAPSAVAGHAAAPRRSGARGRAGRLAGGARALVVAGVAVVALGGCGMVGAGGDGNGAAAATPTATGAAGGAKEESAVSGFGSVKESGDIPDPCTLLSESDVARLTGRDVTQVDRDGADDGEATRYCQWQQDGGQLALFLSRTTKADFDAQIADAEPVDGVGEDAFFQAGHLYVLFGSVQIDVYSRGGADDAANLADAKKVAKAVIAKI</sequence>
<feature type="compositionally biased region" description="Basic and acidic residues" evidence="1">
    <location>
        <begin position="18"/>
        <end position="29"/>
    </location>
</feature>
<feature type="region of interest" description="Disordered" evidence="1">
    <location>
        <begin position="1"/>
        <end position="29"/>
    </location>
</feature>
<evidence type="ECO:0000256" key="1">
    <source>
        <dbReference type="SAM" id="MobiDB-lite"/>
    </source>
</evidence>
<dbReference type="AlphaFoldDB" id="A0A919JTT7"/>
<keyword evidence="3" id="KW-1185">Reference proteome</keyword>
<protein>
    <recommendedName>
        <fullName evidence="4">DUF3558 domain-containing protein</fullName>
    </recommendedName>
</protein>
<evidence type="ECO:0008006" key="4">
    <source>
        <dbReference type="Google" id="ProtNLM"/>
    </source>
</evidence>
<gene>
    <name evidence="2" type="ORF">Ari01nite_06490</name>
</gene>
<accession>A0A919JTT7</accession>
<dbReference type="RefSeq" id="WP_203779107.1">
    <property type="nucleotide sequence ID" value="NZ_BOMV01000006.1"/>
</dbReference>